<accession>A0AAW2RX73</accession>
<evidence type="ECO:0000256" key="7">
    <source>
        <dbReference type="ARBA" id="ARBA00022832"/>
    </source>
</evidence>
<dbReference type="GO" id="GO:0102158">
    <property type="term" value="F:very-long-chain (3R)-3-hydroxyacyl-CoA dehydratase activity"/>
    <property type="evidence" value="ECO:0007669"/>
    <property type="project" value="UniProtKB-EC"/>
</dbReference>
<dbReference type="GO" id="GO:0005789">
    <property type="term" value="C:endoplasmic reticulum membrane"/>
    <property type="evidence" value="ECO:0007669"/>
    <property type="project" value="UniProtKB-SubCell"/>
</dbReference>
<dbReference type="PANTHER" id="PTHR11035">
    <property type="entry name" value="VERY-LONG-CHAIN (3R)-3-HYDROXYACYL-COA DEHYDRATASE"/>
    <property type="match status" value="1"/>
</dbReference>
<reference evidence="15" key="1">
    <citation type="submission" date="2020-06" db="EMBL/GenBank/DDBJ databases">
        <authorList>
            <person name="Li T."/>
            <person name="Hu X."/>
            <person name="Zhang T."/>
            <person name="Song X."/>
            <person name="Zhang H."/>
            <person name="Dai N."/>
            <person name="Sheng W."/>
            <person name="Hou X."/>
            <person name="Wei L."/>
        </authorList>
    </citation>
    <scope>NUCLEOTIDE SEQUENCE</scope>
    <source>
        <strain evidence="15">G02</strain>
        <tissue evidence="15">Leaf</tissue>
    </source>
</reference>
<dbReference type="AlphaFoldDB" id="A0AAW2RX73"/>
<comment type="pathway">
    <text evidence="2 14">Lipid metabolism; fatty acid biosynthesis.</text>
</comment>
<comment type="caution">
    <text evidence="15">The sequence shown here is derived from an EMBL/GenBank/DDBJ whole genome shotgun (WGS) entry which is preliminary data.</text>
</comment>
<feature type="transmembrane region" description="Helical" evidence="14">
    <location>
        <begin position="144"/>
        <end position="165"/>
    </location>
</feature>
<feature type="transmembrane region" description="Helical" evidence="14">
    <location>
        <begin position="185"/>
        <end position="209"/>
    </location>
</feature>
<dbReference type="Pfam" id="PF04387">
    <property type="entry name" value="PTPLA"/>
    <property type="match status" value="1"/>
</dbReference>
<evidence type="ECO:0000256" key="4">
    <source>
        <dbReference type="ARBA" id="ARBA00013122"/>
    </source>
</evidence>
<name>A0AAW2RX73_SESRA</name>
<evidence type="ECO:0000256" key="8">
    <source>
        <dbReference type="ARBA" id="ARBA00022989"/>
    </source>
</evidence>
<evidence type="ECO:0000256" key="3">
    <source>
        <dbReference type="ARBA" id="ARBA00007811"/>
    </source>
</evidence>
<evidence type="ECO:0000256" key="1">
    <source>
        <dbReference type="ARBA" id="ARBA00004141"/>
    </source>
</evidence>
<keyword evidence="9 14" id="KW-0443">Lipid metabolism</keyword>
<comment type="catalytic activity">
    <reaction evidence="13 14">
        <text>a very-long-chain (3R)-3-hydroxyacyl-CoA = a very-long-chain (2E)-enoyl-CoA + H2O</text>
        <dbReference type="Rhea" id="RHEA:45812"/>
        <dbReference type="ChEBI" id="CHEBI:15377"/>
        <dbReference type="ChEBI" id="CHEBI:83728"/>
        <dbReference type="ChEBI" id="CHEBI:85440"/>
        <dbReference type="EC" id="4.2.1.134"/>
    </reaction>
</comment>
<evidence type="ECO:0000256" key="12">
    <source>
        <dbReference type="ARBA" id="ARBA00023239"/>
    </source>
</evidence>
<evidence type="ECO:0000313" key="15">
    <source>
        <dbReference type="EMBL" id="KAL0384071.1"/>
    </source>
</evidence>
<keyword evidence="7 14" id="KW-0276">Fatty acid metabolism</keyword>
<evidence type="ECO:0000256" key="13">
    <source>
        <dbReference type="ARBA" id="ARBA00036671"/>
    </source>
</evidence>
<dbReference type="EC" id="4.2.1.134" evidence="4 14"/>
<evidence type="ECO:0000256" key="11">
    <source>
        <dbReference type="ARBA" id="ARBA00023160"/>
    </source>
</evidence>
<dbReference type="GO" id="GO:0042761">
    <property type="term" value="P:very long-chain fatty acid biosynthetic process"/>
    <property type="evidence" value="ECO:0007669"/>
    <property type="project" value="TreeGrafter"/>
</dbReference>
<keyword evidence="14" id="KW-0256">Endoplasmic reticulum</keyword>
<dbReference type="PANTHER" id="PTHR11035:SF3">
    <property type="entry name" value="VERY-LONG-CHAIN (3R)-3-HYDROXYACYL-COA DEHYDRATASE"/>
    <property type="match status" value="1"/>
</dbReference>
<evidence type="ECO:0000256" key="10">
    <source>
        <dbReference type="ARBA" id="ARBA00023136"/>
    </source>
</evidence>
<keyword evidence="12 14" id="KW-0456">Lyase</keyword>
<proteinExistence type="inferred from homology"/>
<sequence>MAGIFSSIRRIYLIFYNWIVFLGWAQVFYLAVKTLRESGHQSVYAAVEKPLFLAQSAAILEILHSLTGIVRSPVSATLPQVSSRLYVTWGILYSFPEIRTHVLVGSLVISWSITEIIRYSFFGFKEAFGFAPSWLLWLRYSTFLLLYPSGITSEVGLIYYALPYLRESGKYSIRMPNKWNFAFDYYYNALLILGFYVPGSPHMYGYMLGQRKKALSKPKTE</sequence>
<comment type="function">
    <text evidence="14">Catalyzes the third of the four reactions of the long-chain fatty acids elongation cycle. This endoplasmic reticulum-bound enzymatic process, allows the addition of two carbons to the chain of long- and very long-chain fatty acids/VLCFAs per cycle. This enzyme catalyzes the dehydration of the 3-hydroxyacyl-CoA intermediate into trans-2,3-enoyl-CoA, within each cycle of fatty acid elongation. Thereby, it participates to the production of VLCFAs of different chain lengths that are involved in multiple biological processes as precursors of membrane lipids and lipid mediators.</text>
</comment>
<dbReference type="EMBL" id="JACGWJ010000012">
    <property type="protein sequence ID" value="KAL0384071.1"/>
    <property type="molecule type" value="Genomic_DNA"/>
</dbReference>
<feature type="transmembrane region" description="Helical" evidence="14">
    <location>
        <begin position="12"/>
        <end position="32"/>
    </location>
</feature>
<evidence type="ECO:0000256" key="2">
    <source>
        <dbReference type="ARBA" id="ARBA00005194"/>
    </source>
</evidence>
<evidence type="ECO:0000256" key="9">
    <source>
        <dbReference type="ARBA" id="ARBA00023098"/>
    </source>
</evidence>
<evidence type="ECO:0000256" key="14">
    <source>
        <dbReference type="RuleBase" id="RU363109"/>
    </source>
</evidence>
<gene>
    <name evidence="15" type="ORF">Sradi_2801400</name>
</gene>
<feature type="transmembrane region" description="Helical" evidence="14">
    <location>
        <begin position="91"/>
        <end position="113"/>
    </location>
</feature>
<comment type="similarity">
    <text evidence="3 14">Belongs to the very long-chain fatty acids dehydratase HACD family.</text>
</comment>
<organism evidence="15">
    <name type="scientific">Sesamum radiatum</name>
    <name type="common">Black benniseed</name>
    <dbReference type="NCBI Taxonomy" id="300843"/>
    <lineage>
        <taxon>Eukaryota</taxon>
        <taxon>Viridiplantae</taxon>
        <taxon>Streptophyta</taxon>
        <taxon>Embryophyta</taxon>
        <taxon>Tracheophyta</taxon>
        <taxon>Spermatophyta</taxon>
        <taxon>Magnoliopsida</taxon>
        <taxon>eudicotyledons</taxon>
        <taxon>Gunneridae</taxon>
        <taxon>Pentapetalae</taxon>
        <taxon>asterids</taxon>
        <taxon>lamiids</taxon>
        <taxon>Lamiales</taxon>
        <taxon>Pedaliaceae</taxon>
        <taxon>Sesamum</taxon>
    </lineage>
</organism>
<protein>
    <recommendedName>
        <fullName evidence="4 14">Very-long-chain (3R)-3-hydroxyacyl-CoA dehydratase</fullName>
        <ecNumber evidence="4 14">4.2.1.134</ecNumber>
    </recommendedName>
</protein>
<reference evidence="15" key="2">
    <citation type="journal article" date="2024" name="Plant">
        <title>Genomic evolution and insights into agronomic trait innovations of Sesamum species.</title>
        <authorList>
            <person name="Miao H."/>
            <person name="Wang L."/>
            <person name="Qu L."/>
            <person name="Liu H."/>
            <person name="Sun Y."/>
            <person name="Le M."/>
            <person name="Wang Q."/>
            <person name="Wei S."/>
            <person name="Zheng Y."/>
            <person name="Lin W."/>
            <person name="Duan Y."/>
            <person name="Cao H."/>
            <person name="Xiong S."/>
            <person name="Wang X."/>
            <person name="Wei L."/>
            <person name="Li C."/>
            <person name="Ma Q."/>
            <person name="Ju M."/>
            <person name="Zhao R."/>
            <person name="Li G."/>
            <person name="Mu C."/>
            <person name="Tian Q."/>
            <person name="Mei H."/>
            <person name="Zhang T."/>
            <person name="Gao T."/>
            <person name="Zhang H."/>
        </authorList>
    </citation>
    <scope>NUCLEOTIDE SEQUENCE</scope>
    <source>
        <strain evidence="15">G02</strain>
    </source>
</reference>
<evidence type="ECO:0000256" key="6">
    <source>
        <dbReference type="ARBA" id="ARBA00022692"/>
    </source>
</evidence>
<keyword evidence="6 14" id="KW-0812">Transmembrane</keyword>
<keyword evidence="10 14" id="KW-0472">Membrane</keyword>
<evidence type="ECO:0000256" key="5">
    <source>
        <dbReference type="ARBA" id="ARBA00022516"/>
    </source>
</evidence>
<keyword evidence="8 14" id="KW-1133">Transmembrane helix</keyword>
<comment type="subcellular location">
    <subcellularLocation>
        <location evidence="14">Endoplasmic reticulum membrane</location>
        <topology evidence="14">Multi-pass membrane protein</topology>
    </subcellularLocation>
    <subcellularLocation>
        <location evidence="1">Membrane</location>
        <topology evidence="1">Multi-pass membrane protein</topology>
    </subcellularLocation>
</comment>
<keyword evidence="11 14" id="KW-0275">Fatty acid biosynthesis</keyword>
<dbReference type="InterPro" id="IPR007482">
    <property type="entry name" value="Tyr_Pase-like_PTPLA"/>
</dbReference>
<keyword evidence="5 14" id="KW-0444">Lipid biosynthesis</keyword>
<comment type="caution">
    <text evidence="14">Lacks conserved residue(s) required for the propagation of feature annotation.</text>
</comment>
<dbReference type="GO" id="GO:0030148">
    <property type="term" value="P:sphingolipid biosynthetic process"/>
    <property type="evidence" value="ECO:0007669"/>
    <property type="project" value="TreeGrafter"/>
</dbReference>
<dbReference type="GO" id="GO:0030497">
    <property type="term" value="P:fatty acid elongation"/>
    <property type="evidence" value="ECO:0007669"/>
    <property type="project" value="TreeGrafter"/>
</dbReference>